<protein>
    <recommendedName>
        <fullName evidence="2">CARDB domain-containing protein</fullName>
    </recommendedName>
</protein>
<evidence type="ECO:0000313" key="1">
    <source>
        <dbReference type="EMBL" id="HGE99061.1"/>
    </source>
</evidence>
<organism evidence="1">
    <name type="scientific">candidate division WOR-3 bacterium</name>
    <dbReference type="NCBI Taxonomy" id="2052148"/>
    <lineage>
        <taxon>Bacteria</taxon>
        <taxon>Bacteria division WOR-3</taxon>
    </lineage>
</organism>
<name>A0A7C3UWD6_UNCW3</name>
<dbReference type="AlphaFoldDB" id="A0A7C3UWD6"/>
<gene>
    <name evidence="1" type="ORF">ENX07_03200</name>
</gene>
<dbReference type="InterPro" id="IPR013783">
    <property type="entry name" value="Ig-like_fold"/>
</dbReference>
<evidence type="ECO:0008006" key="2">
    <source>
        <dbReference type="Google" id="ProtNLM"/>
    </source>
</evidence>
<reference evidence="1" key="1">
    <citation type="journal article" date="2020" name="mSystems">
        <title>Genome- and Community-Level Interaction Insights into Carbon Utilization and Element Cycling Functions of Hydrothermarchaeota in Hydrothermal Sediment.</title>
        <authorList>
            <person name="Zhou Z."/>
            <person name="Liu Y."/>
            <person name="Xu W."/>
            <person name="Pan J."/>
            <person name="Luo Z.H."/>
            <person name="Li M."/>
        </authorList>
    </citation>
    <scope>NUCLEOTIDE SEQUENCE [LARGE SCALE GENOMIC DNA]</scope>
    <source>
        <strain evidence="1">SpSt-906</strain>
    </source>
</reference>
<dbReference type="EMBL" id="DTMQ01000018">
    <property type="protein sequence ID" value="HGE99061.1"/>
    <property type="molecule type" value="Genomic_DNA"/>
</dbReference>
<comment type="caution">
    <text evidence="1">The sequence shown here is derived from an EMBL/GenBank/DDBJ whole genome shotgun (WGS) entry which is preliminary data.</text>
</comment>
<dbReference type="Gene3D" id="2.60.40.10">
    <property type="entry name" value="Immunoglobulins"/>
    <property type="match status" value="1"/>
</dbReference>
<sequence>MKQSLSLFIVISNLLFATGRISFNLPPIERMVVPKNLNLMVFNHQSATGWPVDTLKNDDGDPEYYLSPPSLFFASRLSPTAPCTLLALMFAKQRGLSRDTAFPVVAGCSLVICKDTIVSGQRTPGRRLIIGYVRDSLPRGWYAAWFIYQIFPYDTFRFSAEDFWVGYRYVRLSTNLSDTLYPLADDWGDQSRNAYGSTSNGPWYFYPMNWYNRAIVKYEAVEVHDISVLSVGNSQGFFLPNPGNATLSGLIKNTGNVPENNFPVVCTVYTETGNPVASWSFQVTTQLGVNEERTITFTPNWQPTTNGFYHIAVRAKLPNDARPSNDRQIREAQVSTYPAELRYDDGQRDNAWAWYRRGNGWANKFTPPYYPTYITGVRYCTWSDSWPVPGGTRMLAQILDDDGPQGLPGTILWQETVQAVRGTFNNVSVPNIRLPPAHFMSPTSRPIPGFILRGWQLTKTHLMPSQPMPSSMVFGLMIQLMVGTG</sequence>
<accession>A0A7C3UWD6</accession>
<proteinExistence type="predicted"/>